<dbReference type="SUPFAM" id="SSF54403">
    <property type="entry name" value="Cystatin/monellin"/>
    <property type="match status" value="2"/>
</dbReference>
<comment type="caution">
    <text evidence="3">The sequence shown here is derived from an EMBL/GenBank/DDBJ whole genome shotgun (WGS) entry which is preliminary data.</text>
</comment>
<dbReference type="Pfam" id="PF17881">
    <property type="entry name" value="TseB"/>
    <property type="match status" value="1"/>
</dbReference>
<dbReference type="Proteomes" id="UP001275315">
    <property type="component" value="Unassembled WGS sequence"/>
</dbReference>
<dbReference type="InterPro" id="IPR041401">
    <property type="entry name" value="TseB-like_dom"/>
</dbReference>
<dbReference type="RefSeq" id="WP_320379043.1">
    <property type="nucleotide sequence ID" value="NZ_JAWDIQ010000001.1"/>
</dbReference>
<feature type="transmembrane region" description="Helical" evidence="1">
    <location>
        <begin position="16"/>
        <end position="38"/>
    </location>
</feature>
<evidence type="ECO:0000256" key="1">
    <source>
        <dbReference type="SAM" id="Phobius"/>
    </source>
</evidence>
<proteinExistence type="predicted"/>
<evidence type="ECO:0000313" key="3">
    <source>
        <dbReference type="EMBL" id="MDY0408298.1"/>
    </source>
</evidence>
<protein>
    <submittedName>
        <fullName evidence="3">DUF5590 domain-containing protein</fullName>
    </submittedName>
</protein>
<keyword evidence="4" id="KW-1185">Reference proteome</keyword>
<gene>
    <name evidence="3" type="ORF">RWD45_06620</name>
</gene>
<evidence type="ECO:0000259" key="2">
    <source>
        <dbReference type="Pfam" id="PF17881"/>
    </source>
</evidence>
<evidence type="ECO:0000313" key="4">
    <source>
        <dbReference type="Proteomes" id="UP001275315"/>
    </source>
</evidence>
<accession>A0ABU5CPL8</accession>
<dbReference type="EMBL" id="JAWDIQ010000001">
    <property type="protein sequence ID" value="MDY0408298.1"/>
    <property type="molecule type" value="Genomic_DNA"/>
</dbReference>
<organism evidence="3 4">
    <name type="scientific">Paracerasibacillus soli</name>
    <dbReference type="NCBI Taxonomy" id="480284"/>
    <lineage>
        <taxon>Bacteria</taxon>
        <taxon>Bacillati</taxon>
        <taxon>Bacillota</taxon>
        <taxon>Bacilli</taxon>
        <taxon>Bacillales</taxon>
        <taxon>Bacillaceae</taxon>
        <taxon>Paracerasibacillus</taxon>
    </lineage>
</organism>
<keyword evidence="1" id="KW-0812">Transmembrane</keyword>
<feature type="domain" description="Cell wall elongation regulator TseB-like" evidence="2">
    <location>
        <begin position="51"/>
        <end position="95"/>
    </location>
</feature>
<dbReference type="InterPro" id="IPR046350">
    <property type="entry name" value="Cystatin_sf"/>
</dbReference>
<keyword evidence="1" id="KW-1133">Transmembrane helix</keyword>
<dbReference type="Gene3D" id="3.10.450.40">
    <property type="match status" value="2"/>
</dbReference>
<reference evidence="3 4" key="1">
    <citation type="submission" date="2023-10" db="EMBL/GenBank/DDBJ databases">
        <title>Virgibacillus soli CC-YMP-6 genome.</title>
        <authorList>
            <person name="Miliotis G."/>
            <person name="Sengupta P."/>
            <person name="Hameed A."/>
            <person name="Chuvochina M."/>
            <person name="Mcdonagh F."/>
            <person name="Simpson A.C."/>
            <person name="Singh N.K."/>
            <person name="Rekha P.D."/>
            <person name="Raman K."/>
            <person name="Hugenholtz P."/>
            <person name="Venkateswaran K."/>
        </authorList>
    </citation>
    <scope>NUCLEOTIDE SEQUENCE [LARGE SCALE GENOMIC DNA]</scope>
    <source>
        <strain evidence="3 4">CC-YMP-6</strain>
    </source>
</reference>
<name>A0ABU5CPL8_9BACI</name>
<keyword evidence="1" id="KW-0472">Membrane</keyword>
<dbReference type="PROSITE" id="PS51257">
    <property type="entry name" value="PROKAR_LIPOPROTEIN"/>
    <property type="match status" value="1"/>
</dbReference>
<sequence>MMKNYYQFEKQKSNRLIWLLSIVALVLISCLVFSIWLYHSILVSKETGFLESEQIAKKEANIETVESIERFHGNQLYHVVSGSTKDHQKLIVFIPKSKDGKKQALTVVHQSDVKSKDVILKKWMSSCNECRFVDIKPGIVNKESIWEITYYDHSGRYVFEYFTMEDGTLYEQLRLRPSLHK</sequence>